<feature type="region of interest" description="Disordered" evidence="1">
    <location>
        <begin position="1"/>
        <end position="47"/>
    </location>
</feature>
<accession>A0ABR4EL17</accession>
<organism evidence="2 3">
    <name type="scientific">Diaporthe vaccinii</name>
    <dbReference type="NCBI Taxonomy" id="105482"/>
    <lineage>
        <taxon>Eukaryota</taxon>
        <taxon>Fungi</taxon>
        <taxon>Dikarya</taxon>
        <taxon>Ascomycota</taxon>
        <taxon>Pezizomycotina</taxon>
        <taxon>Sordariomycetes</taxon>
        <taxon>Sordariomycetidae</taxon>
        <taxon>Diaporthales</taxon>
        <taxon>Diaporthaceae</taxon>
        <taxon>Diaporthe</taxon>
        <taxon>Diaporthe eres species complex</taxon>
    </lineage>
</organism>
<keyword evidence="3" id="KW-1185">Reference proteome</keyword>
<reference evidence="2 3" key="1">
    <citation type="submission" date="2024-03" db="EMBL/GenBank/DDBJ databases">
        <title>A high-quality draft genome sequence of Diaporthe vaccinii, a causative agent of upright dieback and viscid rot disease in cranberry plants.</title>
        <authorList>
            <person name="Sarrasin M."/>
            <person name="Lang B.F."/>
            <person name="Burger G."/>
        </authorList>
    </citation>
    <scope>NUCLEOTIDE SEQUENCE [LARGE SCALE GENOMIC DNA]</scope>
    <source>
        <strain evidence="2 3">IS7</strain>
    </source>
</reference>
<sequence length="108" mass="11467">MLQRSDVRGNGGWPALAPRTVQPTQSIQPNPIQSHPNPTQPTSSLTRPPLPRALLCSALCSLFFRLGSLLPIAAAGQVSSICTYLPSSSSFPPVTWADFGQINSLLAV</sequence>
<name>A0ABR4EL17_9PEZI</name>
<dbReference type="EMBL" id="JBAWTH010000046">
    <property type="protein sequence ID" value="KAL2282971.1"/>
    <property type="molecule type" value="Genomic_DNA"/>
</dbReference>
<evidence type="ECO:0000256" key="1">
    <source>
        <dbReference type="SAM" id="MobiDB-lite"/>
    </source>
</evidence>
<evidence type="ECO:0000313" key="3">
    <source>
        <dbReference type="Proteomes" id="UP001600888"/>
    </source>
</evidence>
<feature type="compositionally biased region" description="Polar residues" evidence="1">
    <location>
        <begin position="21"/>
        <end position="46"/>
    </location>
</feature>
<gene>
    <name evidence="2" type="ORF">FJTKL_10311</name>
</gene>
<evidence type="ECO:0000313" key="2">
    <source>
        <dbReference type="EMBL" id="KAL2282971.1"/>
    </source>
</evidence>
<protein>
    <submittedName>
        <fullName evidence="2">Uncharacterized protein</fullName>
    </submittedName>
</protein>
<dbReference type="Proteomes" id="UP001600888">
    <property type="component" value="Unassembled WGS sequence"/>
</dbReference>
<comment type="caution">
    <text evidence="2">The sequence shown here is derived from an EMBL/GenBank/DDBJ whole genome shotgun (WGS) entry which is preliminary data.</text>
</comment>
<proteinExistence type="predicted"/>